<evidence type="ECO:0000313" key="3">
    <source>
        <dbReference type="Proteomes" id="UP000297643"/>
    </source>
</evidence>
<accession>A0A4R8WFH0</accession>
<organism evidence="2 3">
    <name type="scientific">Cryobacterium mannosilyticum</name>
    <dbReference type="NCBI Taxonomy" id="1259190"/>
    <lineage>
        <taxon>Bacteria</taxon>
        <taxon>Bacillati</taxon>
        <taxon>Actinomycetota</taxon>
        <taxon>Actinomycetes</taxon>
        <taxon>Micrococcales</taxon>
        <taxon>Microbacteriaceae</taxon>
        <taxon>Cryobacterium</taxon>
    </lineage>
</organism>
<proteinExistence type="predicted"/>
<sequence>MTEHSTPTPGPAPSPRTPSADVSTSEPADFVSTLDAIENQPLEERAAAYVQLHDRLRDHLEGGDVPRSTDA</sequence>
<feature type="region of interest" description="Disordered" evidence="1">
    <location>
        <begin position="1"/>
        <end position="27"/>
    </location>
</feature>
<gene>
    <name evidence="2" type="ORF">E3O32_05090</name>
</gene>
<keyword evidence="3" id="KW-1185">Reference proteome</keyword>
<dbReference type="AlphaFoldDB" id="A0A4R8WFH0"/>
<dbReference type="EMBL" id="SOFM01000010">
    <property type="protein sequence ID" value="TFC06448.1"/>
    <property type="molecule type" value="Genomic_DNA"/>
</dbReference>
<evidence type="ECO:0000313" key="2">
    <source>
        <dbReference type="EMBL" id="TFC06448.1"/>
    </source>
</evidence>
<evidence type="ECO:0000256" key="1">
    <source>
        <dbReference type="SAM" id="MobiDB-lite"/>
    </source>
</evidence>
<protein>
    <submittedName>
        <fullName evidence="2">Uncharacterized protein</fullName>
    </submittedName>
</protein>
<name>A0A4R8WFH0_9MICO</name>
<comment type="caution">
    <text evidence="2">The sequence shown here is derived from an EMBL/GenBank/DDBJ whole genome shotgun (WGS) entry which is preliminary data.</text>
</comment>
<dbReference type="RefSeq" id="WP_134507430.1">
    <property type="nucleotide sequence ID" value="NZ_SOFM01000010.1"/>
</dbReference>
<reference evidence="2 3" key="1">
    <citation type="submission" date="2019-03" db="EMBL/GenBank/DDBJ databases">
        <title>Genomics of glacier-inhabiting Cryobacterium strains.</title>
        <authorList>
            <person name="Liu Q."/>
            <person name="Xin Y.-H."/>
        </authorList>
    </citation>
    <scope>NUCLEOTIDE SEQUENCE [LARGE SCALE GENOMIC DNA]</scope>
    <source>
        <strain evidence="2 3">RHLT2-21</strain>
    </source>
</reference>
<dbReference type="Proteomes" id="UP000297643">
    <property type="component" value="Unassembled WGS sequence"/>
</dbReference>